<dbReference type="InterPro" id="IPR011613">
    <property type="entry name" value="GH15-like"/>
</dbReference>
<accession>A0ABM7ZQS5</accession>
<dbReference type="RefSeq" id="WP_261952704.1">
    <property type="nucleotide sequence ID" value="NZ_AP026073.1"/>
</dbReference>
<organism evidence="3 4">
    <name type="scientific">Streptomyces nigrescens</name>
    <dbReference type="NCBI Taxonomy" id="1920"/>
    <lineage>
        <taxon>Bacteria</taxon>
        <taxon>Bacillati</taxon>
        <taxon>Actinomycetota</taxon>
        <taxon>Actinomycetes</taxon>
        <taxon>Kitasatosporales</taxon>
        <taxon>Streptomycetaceae</taxon>
        <taxon>Streptomyces</taxon>
    </lineage>
</organism>
<dbReference type="InterPro" id="IPR008928">
    <property type="entry name" value="6-hairpin_glycosidase_sf"/>
</dbReference>
<proteinExistence type="predicted"/>
<dbReference type="Pfam" id="PF00723">
    <property type="entry name" value="Glyco_hydro_15"/>
    <property type="match status" value="1"/>
</dbReference>
<evidence type="ECO:0000259" key="1">
    <source>
        <dbReference type="Pfam" id="PF00723"/>
    </source>
</evidence>
<dbReference type="InterPro" id="IPR012341">
    <property type="entry name" value="6hp_glycosidase-like_sf"/>
</dbReference>
<dbReference type="EMBL" id="AP026073">
    <property type="protein sequence ID" value="BDM68739.1"/>
    <property type="molecule type" value="Genomic_DNA"/>
</dbReference>
<evidence type="ECO:0000259" key="2">
    <source>
        <dbReference type="Pfam" id="PF19291"/>
    </source>
</evidence>
<dbReference type="InterPro" id="IPR045582">
    <property type="entry name" value="Trehalase-like_N"/>
</dbReference>
<protein>
    <submittedName>
        <fullName evidence="3">Glucoamylase</fullName>
    </submittedName>
</protein>
<dbReference type="PANTHER" id="PTHR31616">
    <property type="entry name" value="TREHALASE"/>
    <property type="match status" value="1"/>
</dbReference>
<dbReference type="Proteomes" id="UP001059597">
    <property type="component" value="Chromosome"/>
</dbReference>
<gene>
    <name evidence="3" type="ORF">HEK616_22260</name>
</gene>
<evidence type="ECO:0000313" key="4">
    <source>
        <dbReference type="Proteomes" id="UP001059597"/>
    </source>
</evidence>
<sequence length="612" mass="68379">MDDYPLIENHGLLGDLQTAALVATDGTVDWLCLPRFDSPSVFGALLDKDKGGHCTVRPLHTTHTTKQLYLPDTAILVTRFMTEAGAGEVLDFMPVTGTTVTDRHQLVRMVRCVRGSMSFEVEIAPRFNYGRTAHQLHITDHGAVFAADDGTELTVHPIREPEDEQLVDIRPDRENDLHFTLSLRAGQQRGLVLASAADGPPREIRLAEYQQFFEDTVAFWRSWLGQSRYTGRWREVVERSAITLKLMTFAPSGAVVAAPTAALPEQLGGERNWDYRFTWIRDASFSVYALLGLGFTEEARAFIVWLSNRVKERAGSGGTTGPLNIMYKVDGSADLDEQILDHWEGYAGSAPVRIGNGAATQLQLDIYGEALDSIYFAHQHGFQVGHGGWTSMREDLDWLADNWDQAEEGIWETRGGRQDFTYGRVMSWVAFDRALRLAESKGWPSAAGRWRTERDAVYEQVMAKGWSEERQAFVQHYGSDVLDSSLLRMATVGFLSSEDPIWTSTLDAMERELVSDSLVYRYDPGASPDGLRGSEGTFSLCTFMYVDALARAGRTDRARLVFEKMLGYANHLGLYSEEIDLTGRHLGNFPQAFTHLALIDAALTLNAALDRR</sequence>
<feature type="domain" description="GH15-like" evidence="1">
    <location>
        <begin position="234"/>
        <end position="602"/>
    </location>
</feature>
<dbReference type="Gene3D" id="1.50.10.10">
    <property type="match status" value="1"/>
</dbReference>
<feature type="domain" description="Trehalase-like N-terminal" evidence="2">
    <location>
        <begin position="5"/>
        <end position="143"/>
    </location>
</feature>
<dbReference type="SUPFAM" id="SSF48208">
    <property type="entry name" value="Six-hairpin glycosidases"/>
    <property type="match status" value="1"/>
</dbReference>
<evidence type="ECO:0000313" key="3">
    <source>
        <dbReference type="EMBL" id="BDM68739.1"/>
    </source>
</evidence>
<name>A0ABM7ZQS5_STRNI</name>
<reference evidence="3" key="1">
    <citation type="submission" date="2022-06" db="EMBL/GenBank/DDBJ databases">
        <title>Complete genome sequence of Streptomyces nigrescens HEK616.</title>
        <authorList>
            <person name="Asamizu S."/>
            <person name="Onaka H."/>
        </authorList>
    </citation>
    <scope>NUCLEOTIDE SEQUENCE</scope>
    <source>
        <strain evidence="3">HEK616</strain>
    </source>
</reference>
<dbReference type="Pfam" id="PF19291">
    <property type="entry name" value="TREH_N"/>
    <property type="match status" value="1"/>
</dbReference>
<keyword evidence="4" id="KW-1185">Reference proteome</keyword>
<dbReference type="PANTHER" id="PTHR31616:SF0">
    <property type="entry name" value="GLUCAN 1,4-ALPHA-GLUCOSIDASE"/>
    <property type="match status" value="1"/>
</dbReference>